<dbReference type="SUPFAM" id="SSF52833">
    <property type="entry name" value="Thioredoxin-like"/>
    <property type="match status" value="1"/>
</dbReference>
<dbReference type="RefSeq" id="WP_173086733.1">
    <property type="nucleotide sequence ID" value="NZ_BLTE01000019.1"/>
</dbReference>
<comment type="caution">
    <text evidence="2">The sequence shown here is derived from an EMBL/GenBank/DDBJ whole genome shotgun (WGS) entry which is preliminary data.</text>
</comment>
<name>A0A6V8LYC3_9BACT</name>
<dbReference type="CDD" id="cd02976">
    <property type="entry name" value="NrdH"/>
    <property type="match status" value="1"/>
</dbReference>
<keyword evidence="3" id="KW-1185">Reference proteome</keyword>
<proteinExistence type="predicted"/>
<reference evidence="2 3" key="1">
    <citation type="submission" date="2020-04" db="EMBL/GenBank/DDBJ databases">
        <authorList>
            <consortium name="Desulfovibrio sp. FSS-1 genome sequencing consortium"/>
            <person name="Shimoshige H."/>
            <person name="Kobayashi H."/>
            <person name="Maekawa T."/>
        </authorList>
    </citation>
    <scope>NUCLEOTIDE SEQUENCE [LARGE SCALE GENOMIC DNA]</scope>
    <source>
        <strain evidence="2 3">SIID29052-01</strain>
    </source>
</reference>
<dbReference type="InterPro" id="IPR002109">
    <property type="entry name" value="Glutaredoxin"/>
</dbReference>
<reference evidence="2 3" key="2">
    <citation type="submission" date="2020-05" db="EMBL/GenBank/DDBJ databases">
        <title>Draft genome sequence of Desulfovibrio sp. strainFSS-1.</title>
        <authorList>
            <person name="Shimoshige H."/>
            <person name="Kobayashi H."/>
            <person name="Maekawa T."/>
        </authorList>
    </citation>
    <scope>NUCLEOTIDE SEQUENCE [LARGE SCALE GENOMIC DNA]</scope>
    <source>
        <strain evidence="2 3">SIID29052-01</strain>
    </source>
</reference>
<dbReference type="EMBL" id="BLTE01000019">
    <property type="protein sequence ID" value="GFK95591.1"/>
    <property type="molecule type" value="Genomic_DNA"/>
</dbReference>
<evidence type="ECO:0000313" key="2">
    <source>
        <dbReference type="EMBL" id="GFK95591.1"/>
    </source>
</evidence>
<feature type="domain" description="Glutaredoxin" evidence="1">
    <location>
        <begin position="5"/>
        <end position="67"/>
    </location>
</feature>
<evidence type="ECO:0000313" key="3">
    <source>
        <dbReference type="Proteomes" id="UP000494245"/>
    </source>
</evidence>
<protein>
    <recommendedName>
        <fullName evidence="1">Glutaredoxin domain-containing protein</fullName>
    </recommendedName>
</protein>
<gene>
    <name evidence="2" type="ORF">NNJEOMEG_03459</name>
</gene>
<dbReference type="Gene3D" id="3.40.30.10">
    <property type="entry name" value="Glutaredoxin"/>
    <property type="match status" value="1"/>
</dbReference>
<sequence length="83" mass="9324">MSKIVKVYALSTCIHCKHCKEYLDERGQVYDCVYVDRLSGDERRDTIDAIKKVNPGLSFPTVLVGETAVIGFDKDALEKALED</sequence>
<dbReference type="PROSITE" id="PS51354">
    <property type="entry name" value="GLUTAREDOXIN_2"/>
    <property type="match status" value="1"/>
</dbReference>
<dbReference type="Pfam" id="PF00462">
    <property type="entry name" value="Glutaredoxin"/>
    <property type="match status" value="1"/>
</dbReference>
<accession>A0A6V8LYC3</accession>
<dbReference type="AlphaFoldDB" id="A0A6V8LYC3"/>
<dbReference type="Proteomes" id="UP000494245">
    <property type="component" value="Unassembled WGS sequence"/>
</dbReference>
<evidence type="ECO:0000259" key="1">
    <source>
        <dbReference type="Pfam" id="PF00462"/>
    </source>
</evidence>
<organism evidence="2 3">
    <name type="scientific">Fundidesulfovibrio magnetotacticus</name>
    <dbReference type="NCBI Taxonomy" id="2730080"/>
    <lineage>
        <taxon>Bacteria</taxon>
        <taxon>Pseudomonadati</taxon>
        <taxon>Thermodesulfobacteriota</taxon>
        <taxon>Desulfovibrionia</taxon>
        <taxon>Desulfovibrionales</taxon>
        <taxon>Desulfovibrionaceae</taxon>
        <taxon>Fundidesulfovibrio</taxon>
    </lineage>
</organism>
<dbReference type="InterPro" id="IPR036249">
    <property type="entry name" value="Thioredoxin-like_sf"/>
</dbReference>